<comment type="caution">
    <text evidence="6">The sequence shown here is derived from an EMBL/GenBank/DDBJ whole genome shotgun (WGS) entry which is preliminary data.</text>
</comment>
<evidence type="ECO:0000256" key="1">
    <source>
        <dbReference type="ARBA" id="ARBA00022737"/>
    </source>
</evidence>
<accession>A0A929QSZ9</accession>
<name>A0A929QSZ9_ABIDE</name>
<evidence type="ECO:0000256" key="3">
    <source>
        <dbReference type="ARBA" id="ARBA00022840"/>
    </source>
</evidence>
<dbReference type="SUPFAM" id="SSF52540">
    <property type="entry name" value="P-loop containing nucleoside triphosphate hydrolases"/>
    <property type="match status" value="2"/>
</dbReference>
<feature type="region of interest" description="Disordered" evidence="4">
    <location>
        <begin position="545"/>
        <end position="574"/>
    </location>
</feature>
<evidence type="ECO:0000313" key="7">
    <source>
        <dbReference type="Proteomes" id="UP000757900"/>
    </source>
</evidence>
<dbReference type="Proteomes" id="UP000757900">
    <property type="component" value="Unassembled WGS sequence"/>
</dbReference>
<dbReference type="CDD" id="cd03221">
    <property type="entry name" value="ABCF_EF-3"/>
    <property type="match status" value="2"/>
</dbReference>
<dbReference type="EMBL" id="JABZFV010000012">
    <property type="protein sequence ID" value="MBF0934310.1"/>
    <property type="molecule type" value="Genomic_DNA"/>
</dbReference>
<dbReference type="Pfam" id="PF12848">
    <property type="entry name" value="ABC_tran_Xtn"/>
    <property type="match status" value="1"/>
</dbReference>
<dbReference type="InterPro" id="IPR032781">
    <property type="entry name" value="ABC_tran_Xtn"/>
</dbReference>
<dbReference type="SMART" id="SM00382">
    <property type="entry name" value="AAA"/>
    <property type="match status" value="2"/>
</dbReference>
<keyword evidence="2" id="KW-0547">Nucleotide-binding</keyword>
<dbReference type="InterPro" id="IPR003439">
    <property type="entry name" value="ABC_transporter-like_ATP-bd"/>
</dbReference>
<dbReference type="FunFam" id="3.40.50.300:FF:000011">
    <property type="entry name" value="Putative ABC transporter ATP-binding component"/>
    <property type="match status" value="1"/>
</dbReference>
<dbReference type="InterPro" id="IPR027417">
    <property type="entry name" value="P-loop_NTPase"/>
</dbReference>
<dbReference type="GO" id="GO:0005524">
    <property type="term" value="F:ATP binding"/>
    <property type="evidence" value="ECO:0007669"/>
    <property type="project" value="UniProtKB-KW"/>
</dbReference>
<dbReference type="InterPro" id="IPR051309">
    <property type="entry name" value="ABCF_ATPase"/>
</dbReference>
<keyword evidence="3 6" id="KW-0067">ATP-binding</keyword>
<evidence type="ECO:0000313" key="6">
    <source>
        <dbReference type="EMBL" id="MBF0934310.1"/>
    </source>
</evidence>
<dbReference type="GO" id="GO:0003676">
    <property type="term" value="F:nucleic acid binding"/>
    <property type="evidence" value="ECO:0007669"/>
    <property type="project" value="UniProtKB-ARBA"/>
</dbReference>
<dbReference type="Gene3D" id="3.40.50.300">
    <property type="entry name" value="P-loop containing nucleotide triphosphate hydrolases"/>
    <property type="match status" value="2"/>
</dbReference>
<feature type="domain" description="ABC transporter" evidence="5">
    <location>
        <begin position="333"/>
        <end position="547"/>
    </location>
</feature>
<gene>
    <name evidence="6" type="ORF">HXK00_01545</name>
</gene>
<protein>
    <submittedName>
        <fullName evidence="6">ABC-F family ATP-binding cassette domain-containing protein</fullName>
    </submittedName>
</protein>
<dbReference type="PANTHER" id="PTHR42855">
    <property type="entry name" value="ABC TRANSPORTER ATP-BINDING SUBUNIT"/>
    <property type="match status" value="1"/>
</dbReference>
<sequence length="652" mass="73150">MILLQANDLARRFADDTLYEGVSFNIQTQDRIALVGRNGAGKSTLIKQIMGEEPISDGSITKAKGLKIGYLAQHVRTDWNDSLSIWDTMLAVFQETLALRQTAEEAAMRLAELSDDTQAPAYQAALERYDQLQEALTQRNAYAIESDIRTVLHGFRFYEADYATPVSQLSGGQRTRLALARILLMDYDLLILDEPTNHLDMTTLAWLETYLAGYKGALLLVSHDRYFLDKVVNQVLELRHHRLHTYKGNYSYYVEEKALRLATEEKAYAAQQATIQKLEDFVQRNLVRASTTKRAQSRRKQLEKMDRLEKPKQDKQAPRIQFLAAKDSGEDVLAVDHLAVGYETTPVAQDLNLQVRRQEAIALVGPNGVGKTTLLKTLIGQLPALAGTYRFGTGVQIGYYDQNLVLPDENLTVLETLWQAHDTTDEKVIRTILGSFLFSGDDVLKKVSMLSGGEKARLSLALLATEHDNTLILDEPTNHLDIDSKEVLEDALIAFDGTLLFVSHDRYFINRLATQVVEITPQGVETYLGDYDYYQEKKAEEALIAQSQASEASTEPKATNSANPAQQDYQAMKEAKRQRRRLEEAVDQADASHAQWEARIAQLHAQMETAALANDQSQLAQLHQDLQEAEAAQLEALEAWESASLALEDFLA</sequence>
<dbReference type="InterPro" id="IPR003593">
    <property type="entry name" value="AAA+_ATPase"/>
</dbReference>
<dbReference type="PANTHER" id="PTHR42855:SF2">
    <property type="entry name" value="DRUG RESISTANCE ABC TRANSPORTER,ATP-BINDING PROTEIN"/>
    <property type="match status" value="1"/>
</dbReference>
<keyword evidence="1" id="KW-0677">Repeat</keyword>
<dbReference type="Pfam" id="PF00005">
    <property type="entry name" value="ABC_tran"/>
    <property type="match status" value="2"/>
</dbReference>
<organism evidence="6 7">
    <name type="scientific">Abiotrophia defectiva</name>
    <name type="common">Streptococcus defectivus</name>
    <dbReference type="NCBI Taxonomy" id="46125"/>
    <lineage>
        <taxon>Bacteria</taxon>
        <taxon>Bacillati</taxon>
        <taxon>Bacillota</taxon>
        <taxon>Bacilli</taxon>
        <taxon>Lactobacillales</taxon>
        <taxon>Aerococcaceae</taxon>
        <taxon>Abiotrophia</taxon>
    </lineage>
</organism>
<feature type="domain" description="ABC transporter" evidence="5">
    <location>
        <begin position="4"/>
        <end position="265"/>
    </location>
</feature>
<dbReference type="PROSITE" id="PS00211">
    <property type="entry name" value="ABC_TRANSPORTER_1"/>
    <property type="match status" value="2"/>
</dbReference>
<evidence type="ECO:0000259" key="5">
    <source>
        <dbReference type="PROSITE" id="PS50893"/>
    </source>
</evidence>
<dbReference type="GO" id="GO:0016887">
    <property type="term" value="F:ATP hydrolysis activity"/>
    <property type="evidence" value="ECO:0007669"/>
    <property type="project" value="InterPro"/>
</dbReference>
<dbReference type="PROSITE" id="PS50893">
    <property type="entry name" value="ABC_TRANSPORTER_2"/>
    <property type="match status" value="2"/>
</dbReference>
<evidence type="ECO:0000256" key="4">
    <source>
        <dbReference type="SAM" id="MobiDB-lite"/>
    </source>
</evidence>
<evidence type="ECO:0000256" key="2">
    <source>
        <dbReference type="ARBA" id="ARBA00022741"/>
    </source>
</evidence>
<feature type="region of interest" description="Disordered" evidence="4">
    <location>
        <begin position="291"/>
        <end position="315"/>
    </location>
</feature>
<proteinExistence type="predicted"/>
<dbReference type="InterPro" id="IPR017871">
    <property type="entry name" value="ABC_transporter-like_CS"/>
</dbReference>
<dbReference type="AlphaFoldDB" id="A0A929QSZ9"/>
<reference evidence="6" key="1">
    <citation type="submission" date="2020-04" db="EMBL/GenBank/DDBJ databases">
        <title>Deep metagenomics examines the oral microbiome during advanced dental caries in children, revealing novel taxa and co-occurrences with host molecules.</title>
        <authorList>
            <person name="Baker J.L."/>
            <person name="Morton J.T."/>
            <person name="Dinis M."/>
            <person name="Alvarez R."/>
            <person name="Tran N.C."/>
            <person name="Knight R."/>
            <person name="Edlund A."/>
        </authorList>
    </citation>
    <scope>NUCLEOTIDE SEQUENCE</scope>
    <source>
        <strain evidence="6">JCVI_23_bin.16</strain>
    </source>
</reference>
<feature type="compositionally biased region" description="Basic and acidic residues" evidence="4">
    <location>
        <begin position="300"/>
        <end position="315"/>
    </location>
</feature>
<feature type="compositionally biased region" description="Polar residues" evidence="4">
    <location>
        <begin position="545"/>
        <end position="569"/>
    </location>
</feature>
<dbReference type="FunFam" id="3.40.50.300:FF:000309">
    <property type="entry name" value="ABC transporter ATP-binding protein"/>
    <property type="match status" value="1"/>
</dbReference>